<protein>
    <submittedName>
        <fullName evidence="1">Uncharacterized protein</fullName>
    </submittedName>
</protein>
<dbReference type="Proteomes" id="UP000241462">
    <property type="component" value="Unassembled WGS sequence"/>
</dbReference>
<dbReference type="AlphaFoldDB" id="A0A2T3AJU1"/>
<proteinExistence type="predicted"/>
<evidence type="ECO:0000313" key="2">
    <source>
        <dbReference type="Proteomes" id="UP000241462"/>
    </source>
</evidence>
<accession>A0A2T3AJU1</accession>
<organism evidence="1 2">
    <name type="scientific">Coniella lustricola</name>
    <dbReference type="NCBI Taxonomy" id="2025994"/>
    <lineage>
        <taxon>Eukaryota</taxon>
        <taxon>Fungi</taxon>
        <taxon>Dikarya</taxon>
        <taxon>Ascomycota</taxon>
        <taxon>Pezizomycotina</taxon>
        <taxon>Sordariomycetes</taxon>
        <taxon>Sordariomycetidae</taxon>
        <taxon>Diaporthales</taxon>
        <taxon>Schizoparmaceae</taxon>
        <taxon>Coniella</taxon>
    </lineage>
</organism>
<keyword evidence="2" id="KW-1185">Reference proteome</keyword>
<name>A0A2T3AJU1_9PEZI</name>
<evidence type="ECO:0000313" key="1">
    <source>
        <dbReference type="EMBL" id="PSS00847.1"/>
    </source>
</evidence>
<sequence>MLKIGERGFAAIGIGSVGKLIDPEQVWLDLCQPGPTRRQAISRRQNFLRVYVVTRKRRVVYLGPEEYKMERTIRSACTLEASKKDILLILRTVWRRAADIL</sequence>
<gene>
    <name evidence="1" type="ORF">BD289DRAFT_423459</name>
</gene>
<dbReference type="EMBL" id="KZ678381">
    <property type="protein sequence ID" value="PSS00847.1"/>
    <property type="molecule type" value="Genomic_DNA"/>
</dbReference>
<dbReference type="InParanoid" id="A0A2T3AJU1"/>
<reference evidence="1 2" key="1">
    <citation type="journal article" date="2018" name="Mycol. Prog.">
        <title>Coniella lustricola, a new species from submerged detritus.</title>
        <authorList>
            <person name="Raudabaugh D.B."/>
            <person name="Iturriaga T."/>
            <person name="Carver A."/>
            <person name="Mondo S."/>
            <person name="Pangilinan J."/>
            <person name="Lipzen A."/>
            <person name="He G."/>
            <person name="Amirebrahimi M."/>
            <person name="Grigoriev I.V."/>
            <person name="Miller A.N."/>
        </authorList>
    </citation>
    <scope>NUCLEOTIDE SEQUENCE [LARGE SCALE GENOMIC DNA]</scope>
    <source>
        <strain evidence="1 2">B22-T-1</strain>
    </source>
</reference>